<name>A0A0V1BSW0_TRISP</name>
<proteinExistence type="predicted"/>
<protein>
    <submittedName>
        <fullName evidence="1">Uncharacterized protein</fullName>
    </submittedName>
</protein>
<organism evidence="1 2">
    <name type="scientific">Trichinella spiralis</name>
    <name type="common">Trichina worm</name>
    <dbReference type="NCBI Taxonomy" id="6334"/>
    <lineage>
        <taxon>Eukaryota</taxon>
        <taxon>Metazoa</taxon>
        <taxon>Ecdysozoa</taxon>
        <taxon>Nematoda</taxon>
        <taxon>Enoplea</taxon>
        <taxon>Dorylaimia</taxon>
        <taxon>Trichinellida</taxon>
        <taxon>Trichinellidae</taxon>
        <taxon>Trichinella</taxon>
    </lineage>
</organism>
<evidence type="ECO:0000313" key="1">
    <source>
        <dbReference type="EMBL" id="KRY40064.1"/>
    </source>
</evidence>
<reference evidence="1 2" key="1">
    <citation type="submission" date="2015-01" db="EMBL/GenBank/DDBJ databases">
        <title>Evolution of Trichinella species and genotypes.</title>
        <authorList>
            <person name="Korhonen P.K."/>
            <person name="Edoardo P."/>
            <person name="Giuseppe L.R."/>
            <person name="Gasser R.B."/>
        </authorList>
    </citation>
    <scope>NUCLEOTIDE SEQUENCE [LARGE SCALE GENOMIC DNA]</scope>
    <source>
        <strain evidence="1">ISS3</strain>
    </source>
</reference>
<accession>A0A0V1BSW0</accession>
<dbReference type="InParanoid" id="A0A0V1BSW0"/>
<gene>
    <name evidence="1" type="ORF">T01_9978</name>
</gene>
<keyword evidence="2" id="KW-1185">Reference proteome</keyword>
<comment type="caution">
    <text evidence="1">The sequence shown here is derived from an EMBL/GenBank/DDBJ whole genome shotgun (WGS) entry which is preliminary data.</text>
</comment>
<sequence>MPFRFLVKTVESEQIKVYVNTNNVVHCLKSSNSKAGTLRLKISNRLTIHKRDNYKMSININEDN</sequence>
<evidence type="ECO:0000313" key="2">
    <source>
        <dbReference type="Proteomes" id="UP000054776"/>
    </source>
</evidence>
<dbReference type="AlphaFoldDB" id="A0A0V1BSW0"/>
<dbReference type="Proteomes" id="UP000054776">
    <property type="component" value="Unassembled WGS sequence"/>
</dbReference>
<dbReference type="EMBL" id="JYDH01000014">
    <property type="protein sequence ID" value="KRY40064.1"/>
    <property type="molecule type" value="Genomic_DNA"/>
</dbReference>